<dbReference type="STRING" id="523831.SEHO0A_03262"/>
<dbReference type="InterPro" id="IPR021326">
    <property type="entry name" value="DUF2931"/>
</dbReference>
<evidence type="ECO:0000313" key="2">
    <source>
        <dbReference type="Proteomes" id="UP000236163"/>
    </source>
</evidence>
<accession>A0A1J6YQG5</accession>
<dbReference type="Proteomes" id="UP000236163">
    <property type="component" value="Unassembled WGS sequence"/>
</dbReference>
<evidence type="ECO:0000313" key="1">
    <source>
        <dbReference type="EMBL" id="PNO33462.1"/>
    </source>
</evidence>
<gene>
    <name evidence="1" type="ORF">RK55_009855</name>
</gene>
<dbReference type="AlphaFoldDB" id="A0A1J6YQG5"/>
<dbReference type="Pfam" id="PF11153">
    <property type="entry name" value="DUF2931"/>
    <property type="match status" value="1"/>
</dbReference>
<proteinExistence type="predicted"/>
<name>A0A1J6YQG5_SALHO</name>
<reference evidence="2" key="1">
    <citation type="submission" date="2017-12" db="EMBL/GenBank/DDBJ databases">
        <title>FDA dAtabase for Regulatory Grade micrObial Sequences (FDA-ARGOS): Supporting development and validation of Infectious Disease Dx tests.</title>
        <authorList>
            <person name="Sichtig H."/>
            <person name="Tallon L."/>
            <person name="Sadzewicz L."/>
            <person name="Sengamalay N."/>
            <person name="Nagaraj S."/>
            <person name="Vavikolanu K."/>
            <person name="Aluvathingal J."/>
            <person name="Nadendla S."/>
            <person name="Pirone D.C."/>
            <person name="Hoffman M."/>
            <person name="Muruvanda T."/>
            <person name="Allard M."/>
            <person name="Evans P."/>
        </authorList>
    </citation>
    <scope>NUCLEOTIDE SEQUENCE [LARGE SCALE GENOMIC DNA]</scope>
    <source>
        <strain evidence="2">FDAARGOS_55</strain>
    </source>
</reference>
<comment type="caution">
    <text evidence="1">The sequence shown here is derived from an EMBL/GenBank/DDBJ whole genome shotgun (WGS) entry which is preliminary data.</text>
</comment>
<dbReference type="EMBL" id="JWSP02000004">
    <property type="protein sequence ID" value="PNO33462.1"/>
    <property type="molecule type" value="Genomic_DNA"/>
</dbReference>
<protein>
    <submittedName>
        <fullName evidence="1">DUF2931 domain-containing protein</fullName>
    </submittedName>
</protein>
<organism evidence="1 2">
    <name type="scientific">Salmonella enterica subsp. houtenae serovar 50:g,z51:-</name>
    <dbReference type="NCBI Taxonomy" id="1173947"/>
    <lineage>
        <taxon>Bacteria</taxon>
        <taxon>Pseudomonadati</taxon>
        <taxon>Pseudomonadota</taxon>
        <taxon>Gammaproteobacteria</taxon>
        <taxon>Enterobacterales</taxon>
        <taxon>Enterobacteriaceae</taxon>
        <taxon>Salmonella</taxon>
    </lineage>
</organism>
<dbReference type="PROSITE" id="PS51257">
    <property type="entry name" value="PROKAR_LIPOPROTEIN"/>
    <property type="match status" value="1"/>
</dbReference>
<sequence length="227" mass="25924">MSMHRLLTLTVLLAITACSSQKPHPLQSKQAASGDWTLPYGEWFFLFITPRELPSIVNHARVIDTDGYLYTFNTLDTTSWDPGSVDRWPENAHGFGGQFNKVKKPPQYIVFCWESYIDQKTYETSAVFGPETWLRMKTPADHTWSNGEAIWYDRMVFGLSPGGKVKIWFSDVAGRPSLPVKPLKMRTRSDNDLNICKDYVVSGGSFNFLQSTQDFIKGKTYPYGNWD</sequence>